<comment type="caution">
    <text evidence="10">The sequence shown here is derived from an EMBL/GenBank/DDBJ whole genome shotgun (WGS) entry which is preliminary data.</text>
</comment>
<gene>
    <name evidence="10" type="ORF">LzC2_37910</name>
</gene>
<dbReference type="CDD" id="cd16030">
    <property type="entry name" value="iduronate-2-sulfatase"/>
    <property type="match status" value="1"/>
</dbReference>
<evidence type="ECO:0000256" key="2">
    <source>
        <dbReference type="ARBA" id="ARBA00008779"/>
    </source>
</evidence>
<protein>
    <submittedName>
        <fullName evidence="10">Arylsulfatase</fullName>
        <ecNumber evidence="10">3.1.6.1</ecNumber>
    </submittedName>
</protein>
<keyword evidence="5 10" id="KW-0378">Hydrolase</keyword>
<evidence type="ECO:0000256" key="8">
    <source>
        <dbReference type="SAM" id="SignalP"/>
    </source>
</evidence>
<dbReference type="PANTHER" id="PTHR45953:SF1">
    <property type="entry name" value="IDURONATE 2-SULFATASE"/>
    <property type="match status" value="1"/>
</dbReference>
<feature type="chain" id="PRO_5046482743" evidence="8">
    <location>
        <begin position="30"/>
        <end position="502"/>
    </location>
</feature>
<feature type="region of interest" description="Disordered" evidence="7">
    <location>
        <begin position="174"/>
        <end position="200"/>
    </location>
</feature>
<evidence type="ECO:0000256" key="3">
    <source>
        <dbReference type="ARBA" id="ARBA00022723"/>
    </source>
</evidence>
<proteinExistence type="inferred from homology"/>
<dbReference type="InterPro" id="IPR035874">
    <property type="entry name" value="IDS"/>
</dbReference>
<keyword evidence="3" id="KW-0479">Metal-binding</keyword>
<reference evidence="10 11" key="1">
    <citation type="journal article" date="2020" name="Syst. Appl. Microbiol.">
        <title>Alienimonas chondri sp. nov., a novel planctomycete isolated from the biofilm of the red alga Chondrus crispus.</title>
        <authorList>
            <person name="Vitorino I."/>
            <person name="Albuquerque L."/>
            <person name="Wiegand S."/>
            <person name="Kallscheuer N."/>
            <person name="da Costa M.S."/>
            <person name="Lobo-da-Cunha A."/>
            <person name="Jogler C."/>
            <person name="Lage O.M."/>
        </authorList>
    </citation>
    <scope>NUCLEOTIDE SEQUENCE [LARGE SCALE GENOMIC DNA]</scope>
    <source>
        <strain evidence="10 11">LzC2</strain>
    </source>
</reference>
<evidence type="ECO:0000313" key="11">
    <source>
        <dbReference type="Proteomes" id="UP000609651"/>
    </source>
</evidence>
<dbReference type="RefSeq" id="WP_171189586.1">
    <property type="nucleotide sequence ID" value="NZ_WTPX01000183.1"/>
</dbReference>
<dbReference type="Proteomes" id="UP000609651">
    <property type="component" value="Unassembled WGS sequence"/>
</dbReference>
<dbReference type="Gene3D" id="3.40.720.10">
    <property type="entry name" value="Alkaline Phosphatase, subunit A"/>
    <property type="match status" value="1"/>
</dbReference>
<evidence type="ECO:0000256" key="7">
    <source>
        <dbReference type="SAM" id="MobiDB-lite"/>
    </source>
</evidence>
<comment type="cofactor">
    <cofactor evidence="1">
        <name>Ca(2+)</name>
        <dbReference type="ChEBI" id="CHEBI:29108"/>
    </cofactor>
</comment>
<evidence type="ECO:0000313" key="10">
    <source>
        <dbReference type="EMBL" id="NNJ27683.1"/>
    </source>
</evidence>
<keyword evidence="6" id="KW-0106">Calcium</keyword>
<comment type="similarity">
    <text evidence="2">Belongs to the sulfatase family.</text>
</comment>
<dbReference type="EMBL" id="WTPX01000183">
    <property type="protein sequence ID" value="NNJ27683.1"/>
    <property type="molecule type" value="Genomic_DNA"/>
</dbReference>
<dbReference type="PANTHER" id="PTHR45953">
    <property type="entry name" value="IDURONATE 2-SULFATASE"/>
    <property type="match status" value="1"/>
</dbReference>
<dbReference type="SUPFAM" id="SSF53649">
    <property type="entry name" value="Alkaline phosphatase-like"/>
    <property type="match status" value="1"/>
</dbReference>
<dbReference type="InterPro" id="IPR017850">
    <property type="entry name" value="Alkaline_phosphatase_core_sf"/>
</dbReference>
<dbReference type="Pfam" id="PF00884">
    <property type="entry name" value="Sulfatase"/>
    <property type="match status" value="1"/>
</dbReference>
<evidence type="ECO:0000256" key="5">
    <source>
        <dbReference type="ARBA" id="ARBA00022801"/>
    </source>
</evidence>
<organism evidence="10 11">
    <name type="scientific">Alienimonas chondri</name>
    <dbReference type="NCBI Taxonomy" id="2681879"/>
    <lineage>
        <taxon>Bacteria</taxon>
        <taxon>Pseudomonadati</taxon>
        <taxon>Planctomycetota</taxon>
        <taxon>Planctomycetia</taxon>
        <taxon>Planctomycetales</taxon>
        <taxon>Planctomycetaceae</taxon>
        <taxon>Alienimonas</taxon>
    </lineage>
</organism>
<name>A0ABX1VKI7_9PLAN</name>
<evidence type="ECO:0000256" key="1">
    <source>
        <dbReference type="ARBA" id="ARBA00001913"/>
    </source>
</evidence>
<accession>A0ABX1VKI7</accession>
<dbReference type="InterPro" id="IPR000917">
    <property type="entry name" value="Sulfatase_N"/>
</dbReference>
<evidence type="ECO:0000256" key="6">
    <source>
        <dbReference type="ARBA" id="ARBA00022837"/>
    </source>
</evidence>
<keyword evidence="4 8" id="KW-0732">Signal</keyword>
<feature type="domain" description="Sulfatase N-terminal" evidence="9">
    <location>
        <begin position="44"/>
        <end position="399"/>
    </location>
</feature>
<dbReference type="GO" id="GO:0004065">
    <property type="term" value="F:arylsulfatase activity"/>
    <property type="evidence" value="ECO:0007669"/>
    <property type="project" value="UniProtKB-EC"/>
</dbReference>
<feature type="signal peptide" evidence="8">
    <location>
        <begin position="1"/>
        <end position="29"/>
    </location>
</feature>
<keyword evidence="11" id="KW-1185">Reference proteome</keyword>
<evidence type="ECO:0000256" key="4">
    <source>
        <dbReference type="ARBA" id="ARBA00022729"/>
    </source>
</evidence>
<evidence type="ECO:0000259" key="9">
    <source>
        <dbReference type="Pfam" id="PF00884"/>
    </source>
</evidence>
<sequence>MTRPTTPRSLFLLLATLAAAIFLSESALADEEETGAAAAGEPYDVLFLISDDLTAGALSCYGNTVCETPNIDALAAEGTRFTRAYCQATYCGPSRASMLSGYYPHATGVFGYVSPRPQIGDRETWPEFYKNRGYDSKRVSKIFHMGVPGGVEAKAGVTDPRAYDGADDAQSWTARFNSPGPEWRAAGDGETLEGNPNGKRPVVGGNTFVVVEADAGDEAHSVGMTAAKAVELLKEPRDAPLWLGVGFVRPHVPFVAPRPYFEPFLPYENLALPERLENDWDDIPKPGINYKTSVNMKMDLRRQRKALGGYYASVAFMDVQVGKVMRALEESGRRDRTIVIFTSDHGYHLGEHDFWAKVSLHEESARVPLIVSVPGKAPAVCESFVELIDLFPTTLSLCGFEPPARLQGKDLSPLLDDPHAEVRERAFCVAPMRRGFLLRDDRFAFIQYDEDAGGGLELFDMHADPQQFHNLADRPAFAETVARYRGLLTDRLAEIRDNDLPD</sequence>
<dbReference type="EC" id="3.1.6.1" evidence="10"/>